<feature type="region of interest" description="Disordered" evidence="1">
    <location>
        <begin position="1"/>
        <end position="49"/>
    </location>
</feature>
<organismHost>
    <name type="scientific">Homo sapiens</name>
    <name type="common">Human</name>
    <dbReference type="NCBI Taxonomy" id="9606"/>
</organismHost>
<feature type="compositionally biased region" description="Low complexity" evidence="1">
    <location>
        <begin position="22"/>
        <end position="43"/>
    </location>
</feature>
<evidence type="ECO:0000313" key="2">
    <source>
        <dbReference type="EMBL" id="QBH85322.1"/>
    </source>
</evidence>
<sequence length="49" mass="4877">MSLSGSVMRRWASTRTAPNACSPSGRGRASHSSAGRSANAAAAPDTVSS</sequence>
<reference evidence="2" key="1">
    <citation type="submission" date="2018-08" db="EMBL/GenBank/DDBJ databases">
        <title>HSV2 whole genome sequences from clinical isolates.</title>
        <authorList>
            <person name="Roychoudhury P."/>
            <person name="Greninger A.L."/>
            <person name="Jerome K.R."/>
            <person name="Johnston C."/>
            <person name="Wald A."/>
            <person name="Xie H."/>
        </authorList>
    </citation>
    <scope>NUCLEOTIDE SEQUENCE</scope>
    <source>
        <strain evidence="2">2000-3429</strain>
    </source>
</reference>
<proteinExistence type="predicted"/>
<dbReference type="EMBL" id="MH790661">
    <property type="protein sequence ID" value="QBH85322.1"/>
    <property type="molecule type" value="Genomic_DNA"/>
</dbReference>
<accession>A0A481TX99</accession>
<evidence type="ECO:0000256" key="1">
    <source>
        <dbReference type="SAM" id="MobiDB-lite"/>
    </source>
</evidence>
<name>A0A481TX99_HHV2</name>
<organism evidence="2">
    <name type="scientific">Human herpesvirus 2</name>
    <name type="common">HHV-2</name>
    <name type="synonym">Human herpes simplex virus 2</name>
    <dbReference type="NCBI Taxonomy" id="10310"/>
    <lineage>
        <taxon>Viruses</taxon>
        <taxon>Duplodnaviria</taxon>
        <taxon>Heunggongvirae</taxon>
        <taxon>Peploviricota</taxon>
        <taxon>Herviviricetes</taxon>
        <taxon>Herpesvirales</taxon>
        <taxon>Orthoherpesviridae</taxon>
        <taxon>Alphaherpesvirinae</taxon>
        <taxon>Simplexvirus</taxon>
        <taxon>Simplexvirus humanalpha2</taxon>
    </lineage>
</organism>
<protein>
    <submittedName>
        <fullName evidence="2">Uncharacterized protein</fullName>
    </submittedName>
</protein>